<organism evidence="1 2">
    <name type="scientific">Pseudomonas jessenii</name>
    <dbReference type="NCBI Taxonomy" id="77298"/>
    <lineage>
        <taxon>Bacteria</taxon>
        <taxon>Pseudomonadati</taxon>
        <taxon>Pseudomonadota</taxon>
        <taxon>Gammaproteobacteria</taxon>
        <taxon>Pseudomonadales</taxon>
        <taxon>Pseudomonadaceae</taxon>
        <taxon>Pseudomonas</taxon>
    </lineage>
</organism>
<reference evidence="2" key="1">
    <citation type="submission" date="2016-10" db="EMBL/GenBank/DDBJ databases">
        <authorList>
            <person name="Varghese N."/>
            <person name="Submissions S."/>
        </authorList>
    </citation>
    <scope>NUCLEOTIDE SEQUENCE [LARGE SCALE GENOMIC DNA]</scope>
    <source>
        <strain evidence="2">BS3660</strain>
    </source>
</reference>
<protein>
    <submittedName>
        <fullName evidence="1">Uncharacterized protein</fullName>
    </submittedName>
</protein>
<dbReference type="EMBL" id="FNTC01000002">
    <property type="protein sequence ID" value="SEC49580.1"/>
    <property type="molecule type" value="Genomic_DNA"/>
</dbReference>
<proteinExistence type="predicted"/>
<keyword evidence="2" id="KW-1185">Reference proteome</keyword>
<evidence type="ECO:0000313" key="1">
    <source>
        <dbReference type="EMBL" id="SEC49580.1"/>
    </source>
</evidence>
<accession>A0A231GPX6</accession>
<dbReference type="AlphaFoldDB" id="A0A231GPX6"/>
<evidence type="ECO:0000313" key="2">
    <source>
        <dbReference type="Proteomes" id="UP000198542"/>
    </source>
</evidence>
<gene>
    <name evidence="1" type="ORF">SAMN04490187_4591</name>
</gene>
<dbReference type="Proteomes" id="UP000198542">
    <property type="component" value="Unassembled WGS sequence"/>
</dbReference>
<name>A0A231GPX6_PSEJE</name>
<sequence>MYRERELAIWRSVYETCGASTFVRLIEESLDSYKRVPIYDWPTRLHVSEVGLPCAQVLLVVVSSRGLYASISRNYIEIGSRLTKHLGQQLRWHLVVNGLATDDMKEDQLGMDLGL</sequence>